<dbReference type="PANTHER" id="PTHR22916">
    <property type="entry name" value="GLYCOSYLTRANSFERASE"/>
    <property type="match status" value="1"/>
</dbReference>
<gene>
    <name evidence="5" type="ORF">HT657_01755</name>
</gene>
<feature type="transmembrane region" description="Helical" evidence="3">
    <location>
        <begin position="284"/>
        <end position="306"/>
    </location>
</feature>
<dbReference type="InterPro" id="IPR029044">
    <property type="entry name" value="Nucleotide-diphossugar_trans"/>
</dbReference>
<evidence type="ECO:0000259" key="4">
    <source>
        <dbReference type="Pfam" id="PF00535"/>
    </source>
</evidence>
<dbReference type="CDD" id="cd00761">
    <property type="entry name" value="Glyco_tranf_GTA_type"/>
    <property type="match status" value="1"/>
</dbReference>
<evidence type="ECO:0000313" key="5">
    <source>
        <dbReference type="EMBL" id="MBV6530881.1"/>
    </source>
</evidence>
<feature type="domain" description="Glycosyltransferase 2-like" evidence="4">
    <location>
        <begin position="6"/>
        <end position="143"/>
    </location>
</feature>
<proteinExistence type="predicted"/>
<comment type="caution">
    <text evidence="5">The sequence shown here is derived from an EMBL/GenBank/DDBJ whole genome shotgun (WGS) entry which is preliminary data.</text>
</comment>
<keyword evidence="1" id="KW-0328">Glycosyltransferase</keyword>
<reference evidence="5 6" key="1">
    <citation type="journal article" date="2021" name="Mol. Ecol.">
        <title>Polar bear-adapted Ursidibacter maritimus are remarkably conserved after generations in captivity.</title>
        <authorList>
            <person name="Espinosa-Gongora C."/>
            <person name="Hansen M.J."/>
            <person name="Bertelsen M.F."/>
            <person name="Bojesen A.M."/>
        </authorList>
    </citation>
    <scope>NUCLEOTIDE SEQUENCE [LARGE SCALE GENOMIC DNA]</scope>
    <source>
        <strain evidence="5 6">Pb43106</strain>
    </source>
</reference>
<keyword evidence="2" id="KW-0808">Transferase</keyword>
<name>A0ABS6S5Q8_9PAST</name>
<dbReference type="PANTHER" id="PTHR22916:SF51">
    <property type="entry name" value="GLYCOSYLTRANSFERASE EPSH-RELATED"/>
    <property type="match status" value="1"/>
</dbReference>
<dbReference type="Pfam" id="PF00535">
    <property type="entry name" value="Glycos_transf_2"/>
    <property type="match status" value="1"/>
</dbReference>
<dbReference type="GeneID" id="65548536"/>
<keyword evidence="3" id="KW-1133">Transmembrane helix</keyword>
<keyword evidence="3" id="KW-0812">Transmembrane</keyword>
<evidence type="ECO:0000256" key="1">
    <source>
        <dbReference type="ARBA" id="ARBA00022676"/>
    </source>
</evidence>
<dbReference type="SUPFAM" id="SSF53448">
    <property type="entry name" value="Nucleotide-diphospho-sugar transferases"/>
    <property type="match status" value="1"/>
</dbReference>
<dbReference type="RefSeq" id="WP_157402710.1">
    <property type="nucleotide sequence ID" value="NZ_JABULY010000001.1"/>
</dbReference>
<evidence type="ECO:0000256" key="3">
    <source>
        <dbReference type="SAM" id="Phobius"/>
    </source>
</evidence>
<protein>
    <submittedName>
        <fullName evidence="5">Glycosyltransferase family 2 protein</fullName>
    </submittedName>
</protein>
<dbReference type="EMBL" id="JABULY010000001">
    <property type="protein sequence ID" value="MBV6530881.1"/>
    <property type="molecule type" value="Genomic_DNA"/>
</dbReference>
<accession>A0ABS6S5Q8</accession>
<dbReference type="InterPro" id="IPR001173">
    <property type="entry name" value="Glyco_trans_2-like"/>
</dbReference>
<dbReference type="Gene3D" id="3.90.550.10">
    <property type="entry name" value="Spore Coat Polysaccharide Biosynthesis Protein SpsA, Chain A"/>
    <property type="match status" value="1"/>
</dbReference>
<keyword evidence="3" id="KW-0472">Membrane</keyword>
<organism evidence="5 6">
    <name type="scientific">Ursidibacter maritimus</name>
    <dbReference type="NCBI Taxonomy" id="1331689"/>
    <lineage>
        <taxon>Bacteria</taxon>
        <taxon>Pseudomonadati</taxon>
        <taxon>Pseudomonadota</taxon>
        <taxon>Gammaproteobacteria</taxon>
        <taxon>Pasteurellales</taxon>
        <taxon>Pasteurellaceae</taxon>
        <taxon>Ursidibacter</taxon>
    </lineage>
</organism>
<keyword evidence="6" id="KW-1185">Reference proteome</keyword>
<evidence type="ECO:0000256" key="2">
    <source>
        <dbReference type="ARBA" id="ARBA00022679"/>
    </source>
</evidence>
<dbReference type="Proteomes" id="UP001196379">
    <property type="component" value="Unassembled WGS sequence"/>
</dbReference>
<sequence>MSDLISVIVPIFNTANFLPRCLNSLISQTYSNLEIILIDDGSSDSSVDICNQYARKDNRIKLFKKVNSGVSDTRNLGLENMNGKYFLFVDSDDYIHKDHIKILHSDIIRYNADMCISSYKKVSDNEMLDEILKFESRLYNKIDVMVNMITNKGYGWECVAKLFSRDVLGTLRFDSSERIGEDFVFSYKAVHNCKNIVINSMKSYYYIIRESSATKSGYTPSYDNLLDTANKFKIFIIDNYPNLIWLSSFFYIHSCIEILIRLYNLNVRDFIKEKKIKNILKEHAIIVLKTGLVPIKFKIKLLLILISKKNYLKFT</sequence>
<feature type="transmembrane region" description="Helical" evidence="3">
    <location>
        <begin position="243"/>
        <end position="263"/>
    </location>
</feature>
<evidence type="ECO:0000313" key="6">
    <source>
        <dbReference type="Proteomes" id="UP001196379"/>
    </source>
</evidence>